<organism evidence="4 5">
    <name type="scientific">Roseibium album</name>
    <dbReference type="NCBI Taxonomy" id="311410"/>
    <lineage>
        <taxon>Bacteria</taxon>
        <taxon>Pseudomonadati</taxon>
        <taxon>Pseudomonadota</taxon>
        <taxon>Alphaproteobacteria</taxon>
        <taxon>Hyphomicrobiales</taxon>
        <taxon>Stappiaceae</taxon>
        <taxon>Roseibium</taxon>
    </lineage>
</organism>
<dbReference type="GO" id="GO:0016829">
    <property type="term" value="F:lyase activity"/>
    <property type="evidence" value="ECO:0007669"/>
    <property type="project" value="UniProtKB-KW"/>
</dbReference>
<keyword evidence="3" id="KW-0732">Signal</keyword>
<dbReference type="PROSITE" id="PS51125">
    <property type="entry name" value="NHL"/>
    <property type="match status" value="1"/>
</dbReference>
<feature type="repeat" description="NHL" evidence="2">
    <location>
        <begin position="35"/>
        <end position="70"/>
    </location>
</feature>
<dbReference type="RefSeq" id="WP_055118419.1">
    <property type="nucleotide sequence ID" value="NZ_CANMGD010000007.1"/>
</dbReference>
<dbReference type="InterPro" id="IPR001258">
    <property type="entry name" value="NHL_repeat"/>
</dbReference>
<gene>
    <name evidence="4" type="ORF">LA5096_04521</name>
</gene>
<evidence type="ECO:0000313" key="5">
    <source>
        <dbReference type="Proteomes" id="UP000049983"/>
    </source>
</evidence>
<feature type="signal peptide" evidence="3">
    <location>
        <begin position="1"/>
        <end position="22"/>
    </location>
</feature>
<name>A0A0M7ASJ4_9HYPH</name>
<dbReference type="EMBL" id="CXWC01000012">
    <property type="protein sequence ID" value="CTQ75757.1"/>
    <property type="molecule type" value="Genomic_DNA"/>
</dbReference>
<dbReference type="Gene3D" id="2.120.10.30">
    <property type="entry name" value="TolB, C-terminal domain"/>
    <property type="match status" value="2"/>
</dbReference>
<dbReference type="OrthoDB" id="9775406at2"/>
<dbReference type="CDD" id="cd05819">
    <property type="entry name" value="NHL"/>
    <property type="match status" value="1"/>
</dbReference>
<feature type="chain" id="PRO_5009788096" evidence="3">
    <location>
        <begin position="23"/>
        <end position="293"/>
    </location>
</feature>
<dbReference type="InterPro" id="IPR031815">
    <property type="entry name" value="DUF5074"/>
</dbReference>
<dbReference type="GeneID" id="97671809"/>
<dbReference type="PANTHER" id="PTHR24104:SF25">
    <property type="entry name" value="PROTEIN LIN-41"/>
    <property type="match status" value="1"/>
</dbReference>
<dbReference type="Pfam" id="PF16819">
    <property type="entry name" value="DUF5074"/>
    <property type="match status" value="1"/>
</dbReference>
<dbReference type="SUPFAM" id="SSF101898">
    <property type="entry name" value="NHL repeat"/>
    <property type="match status" value="1"/>
</dbReference>
<dbReference type="AlphaFoldDB" id="A0A0M7ASJ4"/>
<dbReference type="PANTHER" id="PTHR24104">
    <property type="entry name" value="E3 UBIQUITIN-PROTEIN LIGASE NHLRC1-RELATED"/>
    <property type="match status" value="1"/>
</dbReference>
<evidence type="ECO:0000256" key="3">
    <source>
        <dbReference type="SAM" id="SignalP"/>
    </source>
</evidence>
<dbReference type="Proteomes" id="UP000049983">
    <property type="component" value="Unassembled WGS sequence"/>
</dbReference>
<protein>
    <submittedName>
        <fullName evidence="4">Streptogramin lyase</fullName>
    </submittedName>
</protein>
<sequence>MRKCVGMAAIVSSFVFLVPAIGQESPAPFASFDKAGPEELNDPHDLAFGPDGRLYVADKFGHRIAVLDPDSLELVESYSSGKLPGVHDVSFGPDGRIAVAVTGAGGVFVYSGLETLDIAPTAVLAAPRTEGALAHSNGRIYAMAGGTGLLIAYENGEAVATAGSHPGAHDVAEGPDGSVWVADNFNRRLVRYSPELEKLQTVDGPEFGFYGPRYLDVDTFGRLVVADQDAHRILMIDPDAEGGAVLIGVLGTGRPGKGANQFDDPEGVAIRGNEYYFSDSDNNRIVRYTVAIN</sequence>
<keyword evidence="1" id="KW-0677">Repeat</keyword>
<reference evidence="5" key="1">
    <citation type="submission" date="2015-07" db="EMBL/GenBank/DDBJ databases">
        <authorList>
            <person name="Rodrigo-Torres Lidia"/>
            <person name="Arahal R.David."/>
        </authorList>
    </citation>
    <scope>NUCLEOTIDE SEQUENCE [LARGE SCALE GENOMIC DNA]</scope>
    <source>
        <strain evidence="5">CECT 5096</strain>
    </source>
</reference>
<keyword evidence="5" id="KW-1185">Reference proteome</keyword>
<evidence type="ECO:0000256" key="2">
    <source>
        <dbReference type="PROSITE-ProRule" id="PRU00504"/>
    </source>
</evidence>
<dbReference type="STRING" id="311410.LA5095_04182"/>
<proteinExistence type="predicted"/>
<dbReference type="InterPro" id="IPR011042">
    <property type="entry name" value="6-blade_b-propeller_TolB-like"/>
</dbReference>
<evidence type="ECO:0000256" key="1">
    <source>
        <dbReference type="ARBA" id="ARBA00022737"/>
    </source>
</evidence>
<dbReference type="GO" id="GO:0008270">
    <property type="term" value="F:zinc ion binding"/>
    <property type="evidence" value="ECO:0007669"/>
    <property type="project" value="UniProtKB-KW"/>
</dbReference>
<evidence type="ECO:0000313" key="4">
    <source>
        <dbReference type="EMBL" id="CTQ75757.1"/>
    </source>
</evidence>
<accession>A0A0M7ASJ4</accession>
<dbReference type="InterPro" id="IPR050952">
    <property type="entry name" value="TRIM-NHL_E3_ligases"/>
</dbReference>
<keyword evidence="4" id="KW-0456">Lyase</keyword>